<keyword evidence="1" id="KW-0645">Protease</keyword>
<keyword evidence="3" id="KW-0788">Thiol protease</keyword>
<reference evidence="5" key="1">
    <citation type="submission" date="2021-06" db="EMBL/GenBank/DDBJ databases">
        <title>Complete genome sequence of Nocardioides sp. G188.</title>
        <authorList>
            <person name="Im W.-T."/>
        </authorList>
    </citation>
    <scope>NUCLEOTIDE SEQUENCE</scope>
    <source>
        <strain evidence="5">G188</strain>
    </source>
</reference>
<protein>
    <submittedName>
        <fullName evidence="5">C40 family peptidase</fullName>
    </submittedName>
</protein>
<dbReference type="Proteomes" id="UP000683575">
    <property type="component" value="Chromosome"/>
</dbReference>
<accession>A0A975Y2E6</accession>
<sequence>MLEVAVPVTTVWTSPDAPRDLDEAAVRDRPDAGGWADSMGKEVRLGLHGRTETQLLAGDPVEVLETAGAWSRVVAPWQRSSRDERGYPGWVRSAHLDTPVDRVDGPTAYVAARTATCLVDGEPVVLSFGTVLWLRELTSGSVSVDLPGGRTGTLDPSAVRLSDKGELPSDDPGPVLEAARGFLGVRYLWGGTSAWGVDCSGLVHLCWRSQGVLLPRDAHDQAASPRVDPVPLDAVQPGDLYFFARPGERIYHVGFVTAPVAADGTRWMLHAPEGGELIEDVPLAPHRLETLVSAGRVRV</sequence>
<dbReference type="GO" id="GO:0008234">
    <property type="term" value="F:cysteine-type peptidase activity"/>
    <property type="evidence" value="ECO:0007669"/>
    <property type="project" value="UniProtKB-KW"/>
</dbReference>
<keyword evidence="2" id="KW-0378">Hydrolase</keyword>
<feature type="domain" description="NlpC/P60" evidence="4">
    <location>
        <begin position="169"/>
        <end position="298"/>
    </location>
</feature>
<organism evidence="5 6">
    <name type="scientific">Nocardioides panacis</name>
    <dbReference type="NCBI Taxonomy" id="2849501"/>
    <lineage>
        <taxon>Bacteria</taxon>
        <taxon>Bacillati</taxon>
        <taxon>Actinomycetota</taxon>
        <taxon>Actinomycetes</taxon>
        <taxon>Propionibacteriales</taxon>
        <taxon>Nocardioidaceae</taxon>
        <taxon>Nocardioides</taxon>
    </lineage>
</organism>
<gene>
    <name evidence="5" type="ORF">KRR39_07160</name>
</gene>
<keyword evidence="6" id="KW-1185">Reference proteome</keyword>
<dbReference type="AlphaFoldDB" id="A0A975Y2E6"/>
<dbReference type="KEGG" id="nps:KRR39_07160"/>
<dbReference type="InterPro" id="IPR051202">
    <property type="entry name" value="Peptidase_C40"/>
</dbReference>
<name>A0A975Y2E6_9ACTN</name>
<dbReference type="PANTHER" id="PTHR47053:SF1">
    <property type="entry name" value="MUREIN DD-ENDOPEPTIDASE MEPH-RELATED"/>
    <property type="match status" value="1"/>
</dbReference>
<dbReference type="GO" id="GO:0006508">
    <property type="term" value="P:proteolysis"/>
    <property type="evidence" value="ECO:0007669"/>
    <property type="project" value="UniProtKB-KW"/>
</dbReference>
<dbReference type="Pfam" id="PF00877">
    <property type="entry name" value="NLPC_P60"/>
    <property type="match status" value="1"/>
</dbReference>
<evidence type="ECO:0000313" key="5">
    <source>
        <dbReference type="EMBL" id="QWZ10477.1"/>
    </source>
</evidence>
<evidence type="ECO:0000256" key="3">
    <source>
        <dbReference type="ARBA" id="ARBA00022807"/>
    </source>
</evidence>
<dbReference type="PROSITE" id="PS51935">
    <property type="entry name" value="NLPC_P60"/>
    <property type="match status" value="1"/>
</dbReference>
<evidence type="ECO:0000256" key="2">
    <source>
        <dbReference type="ARBA" id="ARBA00022801"/>
    </source>
</evidence>
<proteinExistence type="predicted"/>
<dbReference type="InterPro" id="IPR000064">
    <property type="entry name" value="NLP_P60_dom"/>
</dbReference>
<dbReference type="InterPro" id="IPR041382">
    <property type="entry name" value="SH3_16"/>
</dbReference>
<dbReference type="EMBL" id="CP077062">
    <property type="protein sequence ID" value="QWZ10477.1"/>
    <property type="molecule type" value="Genomic_DNA"/>
</dbReference>
<evidence type="ECO:0000256" key="1">
    <source>
        <dbReference type="ARBA" id="ARBA00022670"/>
    </source>
</evidence>
<evidence type="ECO:0000259" key="4">
    <source>
        <dbReference type="PROSITE" id="PS51935"/>
    </source>
</evidence>
<dbReference type="PANTHER" id="PTHR47053">
    <property type="entry name" value="MUREIN DD-ENDOPEPTIDASE MEPH-RELATED"/>
    <property type="match status" value="1"/>
</dbReference>
<dbReference type="Pfam" id="PF18348">
    <property type="entry name" value="SH3_16"/>
    <property type="match status" value="1"/>
</dbReference>
<evidence type="ECO:0000313" key="6">
    <source>
        <dbReference type="Proteomes" id="UP000683575"/>
    </source>
</evidence>